<dbReference type="EMBL" id="MU620892">
    <property type="protein sequence ID" value="KAI8584640.1"/>
    <property type="molecule type" value="Genomic_DNA"/>
</dbReference>
<dbReference type="AlphaFoldDB" id="A0AAD5HHK9"/>
<dbReference type="GO" id="GO:0000329">
    <property type="term" value="C:fungal-type vacuole membrane"/>
    <property type="evidence" value="ECO:0007669"/>
    <property type="project" value="TreeGrafter"/>
</dbReference>
<dbReference type="PANTHER" id="PTHR12894:SF49">
    <property type="entry name" value="VAM6_VPS39-LIKE PROTEIN"/>
    <property type="match status" value="1"/>
</dbReference>
<dbReference type="RefSeq" id="XP_051449644.1">
    <property type="nucleotide sequence ID" value="XM_051585019.1"/>
</dbReference>
<evidence type="ECO:0000313" key="1">
    <source>
        <dbReference type="EMBL" id="KAI8584640.1"/>
    </source>
</evidence>
<dbReference type="PANTHER" id="PTHR12894">
    <property type="entry name" value="CNH DOMAIN CONTAINING"/>
    <property type="match status" value="1"/>
</dbReference>
<dbReference type="Proteomes" id="UP001206595">
    <property type="component" value="Unassembled WGS sequence"/>
</dbReference>
<comment type="caution">
    <text evidence="1">The sequence shown here is derived from an EMBL/GenBank/DDBJ whole genome shotgun (WGS) entry which is preliminary data.</text>
</comment>
<organism evidence="1 2">
    <name type="scientific">Umbelopsis ramanniana AG</name>
    <dbReference type="NCBI Taxonomy" id="1314678"/>
    <lineage>
        <taxon>Eukaryota</taxon>
        <taxon>Fungi</taxon>
        <taxon>Fungi incertae sedis</taxon>
        <taxon>Mucoromycota</taxon>
        <taxon>Mucoromycotina</taxon>
        <taxon>Umbelopsidomycetes</taxon>
        <taxon>Umbelopsidales</taxon>
        <taxon>Umbelopsidaceae</taxon>
        <taxon>Umbelopsis</taxon>
    </lineage>
</organism>
<dbReference type="GO" id="GO:0006914">
    <property type="term" value="P:autophagy"/>
    <property type="evidence" value="ECO:0007669"/>
    <property type="project" value="TreeGrafter"/>
</dbReference>
<reference evidence="1" key="1">
    <citation type="submission" date="2021-06" db="EMBL/GenBank/DDBJ databases">
        <authorList>
            <consortium name="DOE Joint Genome Institute"/>
            <person name="Mondo S.J."/>
            <person name="Amses K.R."/>
            <person name="Simmons D.R."/>
            <person name="Longcore J.E."/>
            <person name="Seto K."/>
            <person name="Alves G.H."/>
            <person name="Bonds A.E."/>
            <person name="Quandt C.A."/>
            <person name="Davis W.J."/>
            <person name="Chang Y."/>
            <person name="Letcher P.M."/>
            <person name="Powell M.J."/>
            <person name="Kuo A."/>
            <person name="Labutti K."/>
            <person name="Pangilinan J."/>
            <person name="Andreopoulos W."/>
            <person name="Tritt A."/>
            <person name="Riley R."/>
            <person name="Hundley H."/>
            <person name="Johnson J."/>
            <person name="Lipzen A."/>
            <person name="Barry K."/>
            <person name="Berbee M.L."/>
            <person name="Buchler N.E."/>
            <person name="Grigoriev I.V."/>
            <person name="Spatafora J.W."/>
            <person name="Stajich J.E."/>
            <person name="James T.Y."/>
        </authorList>
    </citation>
    <scope>NUCLEOTIDE SEQUENCE</scope>
    <source>
        <strain evidence="1">AG</strain>
    </source>
</reference>
<sequence length="96" mass="10749">MHHAFQVSTVLDKIARIESIFAYGDKLLIGTGTGQLLVYEVKEPLVAGTEEQPVVTLVDTRKNFSRRPIDQIDIIKEIEVLVTLSGMWHSFVVKAP</sequence>
<keyword evidence="2" id="KW-1185">Reference proteome</keyword>
<gene>
    <name evidence="1" type="ORF">K450DRAFT_217246</name>
</gene>
<dbReference type="InterPro" id="IPR032914">
    <property type="entry name" value="Vam6/VPS39/TRAP1"/>
</dbReference>
<name>A0AAD5HHK9_UMBRA</name>
<proteinExistence type="predicted"/>
<evidence type="ECO:0000313" key="2">
    <source>
        <dbReference type="Proteomes" id="UP001206595"/>
    </source>
</evidence>
<dbReference type="GO" id="GO:0034058">
    <property type="term" value="P:endosomal vesicle fusion"/>
    <property type="evidence" value="ECO:0007669"/>
    <property type="project" value="TreeGrafter"/>
</dbReference>
<dbReference type="GeneID" id="75910369"/>
<protein>
    <submittedName>
        <fullName evidence="1">Uncharacterized protein</fullName>
    </submittedName>
</protein>
<reference evidence="1" key="2">
    <citation type="journal article" date="2022" name="Proc. Natl. Acad. Sci. U.S.A.">
        <title>Diploid-dominant life cycles characterize the early evolution of Fungi.</title>
        <authorList>
            <person name="Amses K.R."/>
            <person name="Simmons D.R."/>
            <person name="Longcore J.E."/>
            <person name="Mondo S.J."/>
            <person name="Seto K."/>
            <person name="Jeronimo G.H."/>
            <person name="Bonds A.E."/>
            <person name="Quandt C.A."/>
            <person name="Davis W.J."/>
            <person name="Chang Y."/>
            <person name="Federici B.A."/>
            <person name="Kuo A."/>
            <person name="LaButti K."/>
            <person name="Pangilinan J."/>
            <person name="Andreopoulos W."/>
            <person name="Tritt A."/>
            <person name="Riley R."/>
            <person name="Hundley H."/>
            <person name="Johnson J."/>
            <person name="Lipzen A."/>
            <person name="Barry K."/>
            <person name="Lang B.F."/>
            <person name="Cuomo C.A."/>
            <person name="Buchler N.E."/>
            <person name="Grigoriev I.V."/>
            <person name="Spatafora J.W."/>
            <person name="Stajich J.E."/>
            <person name="James T.Y."/>
        </authorList>
    </citation>
    <scope>NUCLEOTIDE SEQUENCE</scope>
    <source>
        <strain evidence="1">AG</strain>
    </source>
</reference>
<accession>A0AAD5HHK9</accession>